<dbReference type="EMBL" id="BKCJ011818897">
    <property type="protein sequence ID" value="GFD55521.1"/>
    <property type="molecule type" value="Genomic_DNA"/>
</dbReference>
<feature type="non-terminal residue" evidence="2">
    <location>
        <position position="1"/>
    </location>
</feature>
<protein>
    <submittedName>
        <fullName evidence="2">Uncharacterized protein</fullName>
    </submittedName>
</protein>
<evidence type="ECO:0000313" key="2">
    <source>
        <dbReference type="EMBL" id="GFD55521.1"/>
    </source>
</evidence>
<evidence type="ECO:0000256" key="1">
    <source>
        <dbReference type="SAM" id="MobiDB-lite"/>
    </source>
</evidence>
<organism evidence="2">
    <name type="scientific">Tanacetum cinerariifolium</name>
    <name type="common">Dalmatian daisy</name>
    <name type="synonym">Chrysanthemum cinerariifolium</name>
    <dbReference type="NCBI Taxonomy" id="118510"/>
    <lineage>
        <taxon>Eukaryota</taxon>
        <taxon>Viridiplantae</taxon>
        <taxon>Streptophyta</taxon>
        <taxon>Embryophyta</taxon>
        <taxon>Tracheophyta</taxon>
        <taxon>Spermatophyta</taxon>
        <taxon>Magnoliopsida</taxon>
        <taxon>eudicotyledons</taxon>
        <taxon>Gunneridae</taxon>
        <taxon>Pentapetalae</taxon>
        <taxon>asterids</taxon>
        <taxon>campanulids</taxon>
        <taxon>Asterales</taxon>
        <taxon>Asteraceae</taxon>
        <taxon>Asteroideae</taxon>
        <taxon>Anthemideae</taxon>
        <taxon>Anthemidinae</taxon>
        <taxon>Tanacetum</taxon>
    </lineage>
</organism>
<reference evidence="2" key="1">
    <citation type="journal article" date="2019" name="Sci. Rep.">
        <title>Draft genome of Tanacetum cinerariifolium, the natural source of mosquito coil.</title>
        <authorList>
            <person name="Yamashiro T."/>
            <person name="Shiraishi A."/>
            <person name="Satake H."/>
            <person name="Nakayama K."/>
        </authorList>
    </citation>
    <scope>NUCLEOTIDE SEQUENCE</scope>
</reference>
<proteinExistence type="predicted"/>
<feature type="compositionally biased region" description="Low complexity" evidence="1">
    <location>
        <begin position="31"/>
        <end position="46"/>
    </location>
</feature>
<gene>
    <name evidence="2" type="ORF">Tci_927490</name>
</gene>
<comment type="caution">
    <text evidence="2">The sequence shown here is derived from an EMBL/GenBank/DDBJ whole genome shotgun (WGS) entry which is preliminary data.</text>
</comment>
<dbReference type="AlphaFoldDB" id="A0A699XFB6"/>
<accession>A0A699XFB6</accession>
<name>A0A699XFB6_TANCI</name>
<sequence length="53" mass="5500">LGSAGADRVSAPNLHRARGRVCGQRQQHLLPAQRAAQPRAGGAARRVSGDDGE</sequence>
<feature type="region of interest" description="Disordered" evidence="1">
    <location>
        <begin position="1"/>
        <end position="53"/>
    </location>
</feature>